<dbReference type="InterPro" id="IPR019874">
    <property type="entry name" value="RF_methyltr_PrmC"/>
</dbReference>
<dbReference type="NCBIfam" id="TIGR03534">
    <property type="entry name" value="RF_mod_PrmC"/>
    <property type="match status" value="1"/>
</dbReference>
<evidence type="ECO:0000256" key="5">
    <source>
        <dbReference type="HAMAP-Rule" id="MF_02126"/>
    </source>
</evidence>
<dbReference type="Pfam" id="PF17827">
    <property type="entry name" value="PrmC_N"/>
    <property type="match status" value="1"/>
</dbReference>
<comment type="catalytic activity">
    <reaction evidence="4 5">
        <text>L-glutaminyl-[peptide chain release factor] + S-adenosyl-L-methionine = N(5)-methyl-L-glutaminyl-[peptide chain release factor] + S-adenosyl-L-homocysteine + H(+)</text>
        <dbReference type="Rhea" id="RHEA:42896"/>
        <dbReference type="Rhea" id="RHEA-COMP:10271"/>
        <dbReference type="Rhea" id="RHEA-COMP:10272"/>
        <dbReference type="ChEBI" id="CHEBI:15378"/>
        <dbReference type="ChEBI" id="CHEBI:30011"/>
        <dbReference type="ChEBI" id="CHEBI:57856"/>
        <dbReference type="ChEBI" id="CHEBI:59789"/>
        <dbReference type="ChEBI" id="CHEBI:61891"/>
        <dbReference type="EC" id="2.1.1.297"/>
    </reaction>
</comment>
<dbReference type="EC" id="2.1.1.297" evidence="5"/>
<reference evidence="8 9" key="1">
    <citation type="submission" date="2019-03" db="EMBL/GenBank/DDBJ databases">
        <title>Genomic Encyclopedia of Type Strains, Phase IV (KMG-IV): sequencing the most valuable type-strain genomes for metagenomic binning, comparative biology and taxonomic classification.</title>
        <authorList>
            <person name="Goeker M."/>
        </authorList>
    </citation>
    <scope>NUCLEOTIDE SEQUENCE [LARGE SCALE GENOMIC DNA]</scope>
    <source>
        <strain evidence="8 9">DSM 24455</strain>
    </source>
</reference>
<dbReference type="EMBL" id="SOAZ01000004">
    <property type="protein sequence ID" value="TDT62373.1"/>
    <property type="molecule type" value="Genomic_DNA"/>
</dbReference>
<gene>
    <name evidence="5" type="primary">prmC</name>
    <name evidence="8" type="ORF">EDD71_10498</name>
</gene>
<feature type="binding site" evidence="5">
    <location>
        <begin position="188"/>
        <end position="191"/>
    </location>
    <ligand>
        <name>substrate</name>
    </ligand>
</feature>
<dbReference type="AlphaFoldDB" id="A0A4R7KVG7"/>
<keyword evidence="1 5" id="KW-0489">Methyltransferase</keyword>
<keyword evidence="3 5" id="KW-0949">S-adenosyl-L-methionine</keyword>
<dbReference type="InterPro" id="IPR050320">
    <property type="entry name" value="N5-glutamine_MTase"/>
</dbReference>
<evidence type="ECO:0000313" key="9">
    <source>
        <dbReference type="Proteomes" id="UP000295325"/>
    </source>
</evidence>
<dbReference type="GO" id="GO:0032259">
    <property type="term" value="P:methylation"/>
    <property type="evidence" value="ECO:0007669"/>
    <property type="project" value="UniProtKB-KW"/>
</dbReference>
<comment type="similarity">
    <text evidence="5">Belongs to the protein N5-glutamine methyltransferase family. PrmC subfamily.</text>
</comment>
<dbReference type="InterPro" id="IPR040758">
    <property type="entry name" value="PrmC_N"/>
</dbReference>
<dbReference type="InterPro" id="IPR004556">
    <property type="entry name" value="HemK-like"/>
</dbReference>
<evidence type="ECO:0000313" key="8">
    <source>
        <dbReference type="EMBL" id="TDT62373.1"/>
    </source>
</evidence>
<dbReference type="CDD" id="cd02440">
    <property type="entry name" value="AdoMet_MTases"/>
    <property type="match status" value="1"/>
</dbReference>
<evidence type="ECO:0000256" key="1">
    <source>
        <dbReference type="ARBA" id="ARBA00022603"/>
    </source>
</evidence>
<dbReference type="NCBIfam" id="TIGR00536">
    <property type="entry name" value="hemK_fam"/>
    <property type="match status" value="1"/>
</dbReference>
<evidence type="ECO:0000256" key="2">
    <source>
        <dbReference type="ARBA" id="ARBA00022679"/>
    </source>
</evidence>
<dbReference type="InterPro" id="IPR029063">
    <property type="entry name" value="SAM-dependent_MTases_sf"/>
</dbReference>
<name>A0A4R7KVG7_9CLOT</name>
<accession>A0A4R7KVG7</accession>
<feature type="binding site" evidence="5">
    <location>
        <position position="141"/>
    </location>
    <ligand>
        <name>S-adenosyl-L-methionine</name>
        <dbReference type="ChEBI" id="CHEBI:59789"/>
    </ligand>
</feature>
<feature type="binding site" evidence="5">
    <location>
        <position position="188"/>
    </location>
    <ligand>
        <name>S-adenosyl-L-methionine</name>
        <dbReference type="ChEBI" id="CHEBI:59789"/>
    </ligand>
</feature>
<comment type="function">
    <text evidence="5">Methylates the class 1 translation termination release factors RF1/PrfA and RF2/PrfB on the glutamine residue of the universally conserved GGQ motif.</text>
</comment>
<evidence type="ECO:0000256" key="4">
    <source>
        <dbReference type="ARBA" id="ARBA00048391"/>
    </source>
</evidence>
<dbReference type="HAMAP" id="MF_02126">
    <property type="entry name" value="RF_methyltr_PrmC"/>
    <property type="match status" value="1"/>
</dbReference>
<dbReference type="PANTHER" id="PTHR18895:SF74">
    <property type="entry name" value="MTRF1L RELEASE FACTOR GLUTAMINE METHYLTRANSFERASE"/>
    <property type="match status" value="1"/>
</dbReference>
<evidence type="ECO:0000259" key="6">
    <source>
        <dbReference type="Pfam" id="PF05175"/>
    </source>
</evidence>
<dbReference type="InterPro" id="IPR007848">
    <property type="entry name" value="Small_mtfrase_dom"/>
</dbReference>
<keyword evidence="2 5" id="KW-0808">Transferase</keyword>
<dbReference type="InterPro" id="IPR002052">
    <property type="entry name" value="DNA_methylase_N6_adenine_CS"/>
</dbReference>
<keyword evidence="9" id="KW-1185">Reference proteome</keyword>
<dbReference type="Gene3D" id="1.10.8.10">
    <property type="entry name" value="DNA helicase RuvA subunit, C-terminal domain"/>
    <property type="match status" value="1"/>
</dbReference>
<evidence type="ECO:0000256" key="3">
    <source>
        <dbReference type="ARBA" id="ARBA00022691"/>
    </source>
</evidence>
<sequence length="286" mass="32176">MKLFEAIKKASDILRDKGTPQLDAEVILSNLLEKDRIFLYLNRDMPLDGVVVDEFFKRIERRKNGEPVQYITGRQEFMSLDFKVKPGVLIPRGDTEVLVEEVLKAIEGFEKPIVVDVGCGSGAISVSIAKYKEDALVYALDIMDTPLEVTEENAKLNGVSDRVKVLKSDKMAGFDTTLHGKVDVIVSNPPYIRENTIQTLMEEVKSFEPHEALSGGEDGLYFYREITRDAPKLLKAGGLLAYEIGHDQREEVMEILKINGFENVICIKDLAGKDRVVMGWRGKYAF</sequence>
<protein>
    <recommendedName>
        <fullName evidence="5">Release factor glutamine methyltransferase</fullName>
        <shortName evidence="5">RF MTase</shortName>
        <ecNumber evidence="5">2.1.1.297</ecNumber>
    </recommendedName>
    <alternativeName>
        <fullName evidence="5">N5-glutamine methyltransferase PrmC</fullName>
    </alternativeName>
    <alternativeName>
        <fullName evidence="5">Protein-(glutamine-N5) MTase PrmC</fullName>
    </alternativeName>
    <alternativeName>
        <fullName evidence="5">Protein-glutamine N-methyltransferase PrmC</fullName>
    </alternativeName>
</protein>
<evidence type="ECO:0000259" key="7">
    <source>
        <dbReference type="Pfam" id="PF17827"/>
    </source>
</evidence>
<comment type="caution">
    <text evidence="8">The sequence shown here is derived from an EMBL/GenBank/DDBJ whole genome shotgun (WGS) entry which is preliminary data.</text>
</comment>
<proteinExistence type="inferred from homology"/>
<feature type="domain" description="Methyltransferase small" evidence="6">
    <location>
        <begin position="95"/>
        <end position="196"/>
    </location>
</feature>
<feature type="binding site" evidence="5">
    <location>
        <begin position="118"/>
        <end position="122"/>
    </location>
    <ligand>
        <name>S-adenosyl-L-methionine</name>
        <dbReference type="ChEBI" id="CHEBI:59789"/>
    </ligand>
</feature>
<dbReference type="PANTHER" id="PTHR18895">
    <property type="entry name" value="HEMK METHYLTRANSFERASE"/>
    <property type="match status" value="1"/>
</dbReference>
<comment type="caution">
    <text evidence="5">Lacks conserved residue(s) required for the propagation of feature annotation.</text>
</comment>
<dbReference type="GO" id="GO:0102559">
    <property type="term" value="F:peptide chain release factor N(5)-glutamine methyltransferase activity"/>
    <property type="evidence" value="ECO:0007669"/>
    <property type="project" value="UniProtKB-EC"/>
</dbReference>
<dbReference type="PROSITE" id="PS00092">
    <property type="entry name" value="N6_MTASE"/>
    <property type="match status" value="1"/>
</dbReference>
<organism evidence="8 9">
    <name type="scientific">Fonticella tunisiensis</name>
    <dbReference type="NCBI Taxonomy" id="1096341"/>
    <lineage>
        <taxon>Bacteria</taxon>
        <taxon>Bacillati</taxon>
        <taxon>Bacillota</taxon>
        <taxon>Clostridia</taxon>
        <taxon>Eubacteriales</taxon>
        <taxon>Clostridiaceae</taxon>
        <taxon>Fonticella</taxon>
    </lineage>
</organism>
<dbReference type="Proteomes" id="UP000295325">
    <property type="component" value="Unassembled WGS sequence"/>
</dbReference>
<dbReference type="Gene3D" id="3.40.50.150">
    <property type="entry name" value="Vaccinia Virus protein VP39"/>
    <property type="match status" value="1"/>
</dbReference>
<dbReference type="Pfam" id="PF05175">
    <property type="entry name" value="MTS"/>
    <property type="match status" value="1"/>
</dbReference>
<dbReference type="GO" id="GO:0003676">
    <property type="term" value="F:nucleic acid binding"/>
    <property type="evidence" value="ECO:0007669"/>
    <property type="project" value="InterPro"/>
</dbReference>
<dbReference type="RefSeq" id="WP_133627373.1">
    <property type="nucleotide sequence ID" value="NZ_SOAZ01000004.1"/>
</dbReference>
<feature type="domain" description="Release factor glutamine methyltransferase N-terminal" evidence="7">
    <location>
        <begin position="5"/>
        <end position="73"/>
    </location>
</feature>
<dbReference type="SUPFAM" id="SSF53335">
    <property type="entry name" value="S-adenosyl-L-methionine-dependent methyltransferases"/>
    <property type="match status" value="1"/>
</dbReference>
<dbReference type="OrthoDB" id="9800643at2"/>